<comment type="caution">
    <text evidence="2">The sequence shown here is derived from an EMBL/GenBank/DDBJ whole genome shotgun (WGS) entry which is preliminary data.</text>
</comment>
<reference evidence="2" key="1">
    <citation type="submission" date="2020-10" db="EMBL/GenBank/DDBJ databases">
        <title>Unveiling of a novel bifunctional photoreceptor, Dualchrome1, isolated from a cosmopolitan green alga.</title>
        <authorList>
            <person name="Suzuki S."/>
            <person name="Kawachi M."/>
        </authorList>
    </citation>
    <scope>NUCLEOTIDE SEQUENCE</scope>
    <source>
        <strain evidence="2">NIES 2893</strain>
    </source>
</reference>
<organism evidence="2 3">
    <name type="scientific">Pycnococcus provasolii</name>
    <dbReference type="NCBI Taxonomy" id="41880"/>
    <lineage>
        <taxon>Eukaryota</taxon>
        <taxon>Viridiplantae</taxon>
        <taxon>Chlorophyta</taxon>
        <taxon>Pseudoscourfieldiophyceae</taxon>
        <taxon>Pseudoscourfieldiales</taxon>
        <taxon>Pycnococcaceae</taxon>
        <taxon>Pycnococcus</taxon>
    </lineage>
</organism>
<dbReference type="Proteomes" id="UP000660262">
    <property type="component" value="Unassembled WGS sequence"/>
</dbReference>
<feature type="compositionally biased region" description="Polar residues" evidence="1">
    <location>
        <begin position="53"/>
        <end position="67"/>
    </location>
</feature>
<name>A0A830HI23_9CHLO</name>
<evidence type="ECO:0000313" key="3">
    <source>
        <dbReference type="Proteomes" id="UP000660262"/>
    </source>
</evidence>
<sequence length="288" mass="29881">MAAPLARGGHARAGGSKGRGAVRVCRVLCVSRPPGPPPPRPGGGGGGGNGNGSTPQESSWGSNSAGAATQRDVSWDAATRQPTPAYAPPREFGAPPPPPPPRNGRGGNDGGGGGGSNGVTNALIAGAFAVGIGTGVVFTTTANFEPDNLASTEMIDRKTPNSEVCMANGYSSMVFDQRLFVSFNPFNVYVAQPEIKPGCVLRRSNFAVLEREGLVSKDEAANCKRNLNTFAYVGDLKGNSPEVSCVYHSEEAENAFMQDPKKAVLGDGTRELISKAKEEDGWRPPAEP</sequence>
<gene>
    <name evidence="2" type="ORF">PPROV_000370100</name>
</gene>
<feature type="compositionally biased region" description="Gly residues" evidence="1">
    <location>
        <begin position="104"/>
        <end position="117"/>
    </location>
</feature>
<feature type="compositionally biased region" description="Gly residues" evidence="1">
    <location>
        <begin position="42"/>
        <end position="51"/>
    </location>
</feature>
<proteinExistence type="predicted"/>
<keyword evidence="3" id="KW-1185">Reference proteome</keyword>
<protein>
    <recommendedName>
        <fullName evidence="4">DUF3172 domain-containing protein</fullName>
    </recommendedName>
</protein>
<accession>A0A830HI23</accession>
<evidence type="ECO:0000256" key="1">
    <source>
        <dbReference type="SAM" id="MobiDB-lite"/>
    </source>
</evidence>
<dbReference type="AlphaFoldDB" id="A0A830HI23"/>
<dbReference type="OrthoDB" id="197940at2759"/>
<dbReference type="Pfam" id="PF11371">
    <property type="entry name" value="DUF3172"/>
    <property type="match status" value="1"/>
</dbReference>
<evidence type="ECO:0008006" key="4">
    <source>
        <dbReference type="Google" id="ProtNLM"/>
    </source>
</evidence>
<dbReference type="InterPro" id="IPR021511">
    <property type="entry name" value="DUF3172"/>
</dbReference>
<feature type="region of interest" description="Disordered" evidence="1">
    <location>
        <begin position="1"/>
        <end position="117"/>
    </location>
</feature>
<evidence type="ECO:0000313" key="2">
    <source>
        <dbReference type="EMBL" id="GHP04949.1"/>
    </source>
</evidence>
<dbReference type="EMBL" id="BNJQ01000009">
    <property type="protein sequence ID" value="GHP04949.1"/>
    <property type="molecule type" value="Genomic_DNA"/>
</dbReference>